<comment type="caution">
    <text evidence="8">The sequence shown here is derived from an EMBL/GenBank/DDBJ whole genome shotgun (WGS) entry which is preliminary data.</text>
</comment>
<feature type="transmembrane region" description="Helical" evidence="6">
    <location>
        <begin position="258"/>
        <end position="278"/>
    </location>
</feature>
<gene>
    <name evidence="8" type="ORF">FA13DRAFT_1728507</name>
</gene>
<feature type="domain" description="VTT" evidence="7">
    <location>
        <begin position="229"/>
        <end position="360"/>
    </location>
</feature>
<name>A0A4Y7TQ11_COPMI</name>
<dbReference type="InterPro" id="IPR045014">
    <property type="entry name" value="TM41A/B"/>
</dbReference>
<keyword evidence="9" id="KW-1185">Reference proteome</keyword>
<evidence type="ECO:0000256" key="5">
    <source>
        <dbReference type="ARBA" id="ARBA00023136"/>
    </source>
</evidence>
<evidence type="ECO:0000256" key="1">
    <source>
        <dbReference type="ARBA" id="ARBA00004141"/>
    </source>
</evidence>
<dbReference type="EMBL" id="QPFP01000007">
    <property type="protein sequence ID" value="TEB35662.1"/>
    <property type="molecule type" value="Genomic_DNA"/>
</dbReference>
<feature type="transmembrane region" description="Helical" evidence="6">
    <location>
        <begin position="158"/>
        <end position="186"/>
    </location>
</feature>
<accession>A0A4Y7TQ11</accession>
<sequence length="471" mass="50771">MSTAAEALSIPSSRPRASSINLRCLATHSLGRRRSTSNLNAGKDDPEDKLTVLDTIPATPSPAQDFQITVPDTLQASSNSPSSSSMLVVVASKFLRWFHMPTRHSTAWSAPSSPRSSSDEFVLPMSASTQESFAIPVPEKAPSTPLHWTAHLSNNTPILLVMLSLPVSTAVVLYSLSTLPIAMAWPRTLSDLAQLGRDLHGYSQSGPWPLAHVIAVMAISAVWKHAWSIPGSVLWNVLAGALFSPAFATIMLTALTTIGSLCATLLAAPLAPFLSYLFPRALEMTRNALAGNSSEPNKDDDSSTKSAPWVRLSILRLIGVVPWSGINIACGVCGVSFTDCMLGTFIGCLPWTAVTCQIGDILQTVASTPSPTPQTVSSLLTSPEILLKLVFLSFLSLAPILGRDHLRAMIAPAASTAVEASDGRSQRESWVQEWRRKISFSSRTRTRDQAQLQTELNILVQEKRRLEELPS</sequence>
<organism evidence="8 9">
    <name type="scientific">Coprinellus micaceus</name>
    <name type="common">Glistening ink-cap mushroom</name>
    <name type="synonym">Coprinus micaceus</name>
    <dbReference type="NCBI Taxonomy" id="71717"/>
    <lineage>
        <taxon>Eukaryota</taxon>
        <taxon>Fungi</taxon>
        <taxon>Dikarya</taxon>
        <taxon>Basidiomycota</taxon>
        <taxon>Agaricomycotina</taxon>
        <taxon>Agaricomycetes</taxon>
        <taxon>Agaricomycetidae</taxon>
        <taxon>Agaricales</taxon>
        <taxon>Agaricineae</taxon>
        <taxon>Psathyrellaceae</taxon>
        <taxon>Coprinellus</taxon>
    </lineage>
</organism>
<evidence type="ECO:0000313" key="8">
    <source>
        <dbReference type="EMBL" id="TEB35662.1"/>
    </source>
</evidence>
<evidence type="ECO:0000256" key="2">
    <source>
        <dbReference type="ARBA" id="ARBA00022692"/>
    </source>
</evidence>
<evidence type="ECO:0000313" key="9">
    <source>
        <dbReference type="Proteomes" id="UP000298030"/>
    </source>
</evidence>
<dbReference type="AlphaFoldDB" id="A0A4Y7TQ11"/>
<evidence type="ECO:0000259" key="7">
    <source>
        <dbReference type="Pfam" id="PF09335"/>
    </source>
</evidence>
<keyword evidence="2 6" id="KW-0812">Transmembrane</keyword>
<dbReference type="InterPro" id="IPR032816">
    <property type="entry name" value="VTT_dom"/>
</dbReference>
<evidence type="ECO:0000256" key="4">
    <source>
        <dbReference type="ARBA" id="ARBA00022989"/>
    </source>
</evidence>
<protein>
    <recommendedName>
        <fullName evidence="7">VTT domain-containing protein</fullName>
    </recommendedName>
</protein>
<comment type="subcellular location">
    <subcellularLocation>
        <location evidence="1">Membrane</location>
        <topology evidence="1">Multi-pass membrane protein</topology>
    </subcellularLocation>
</comment>
<feature type="transmembrane region" description="Helical" evidence="6">
    <location>
        <begin position="206"/>
        <end position="226"/>
    </location>
</feature>
<dbReference type="PANTHER" id="PTHR43220">
    <property type="match status" value="1"/>
</dbReference>
<reference evidence="8 9" key="1">
    <citation type="journal article" date="2019" name="Nat. Ecol. Evol.">
        <title>Megaphylogeny resolves global patterns of mushroom evolution.</title>
        <authorList>
            <person name="Varga T."/>
            <person name="Krizsan K."/>
            <person name="Foldi C."/>
            <person name="Dima B."/>
            <person name="Sanchez-Garcia M."/>
            <person name="Sanchez-Ramirez S."/>
            <person name="Szollosi G.J."/>
            <person name="Szarkandi J.G."/>
            <person name="Papp V."/>
            <person name="Albert L."/>
            <person name="Andreopoulos W."/>
            <person name="Angelini C."/>
            <person name="Antonin V."/>
            <person name="Barry K.W."/>
            <person name="Bougher N.L."/>
            <person name="Buchanan P."/>
            <person name="Buyck B."/>
            <person name="Bense V."/>
            <person name="Catcheside P."/>
            <person name="Chovatia M."/>
            <person name="Cooper J."/>
            <person name="Damon W."/>
            <person name="Desjardin D."/>
            <person name="Finy P."/>
            <person name="Geml J."/>
            <person name="Haridas S."/>
            <person name="Hughes K."/>
            <person name="Justo A."/>
            <person name="Karasinski D."/>
            <person name="Kautmanova I."/>
            <person name="Kiss B."/>
            <person name="Kocsube S."/>
            <person name="Kotiranta H."/>
            <person name="LaButti K.M."/>
            <person name="Lechner B.E."/>
            <person name="Liimatainen K."/>
            <person name="Lipzen A."/>
            <person name="Lukacs Z."/>
            <person name="Mihaltcheva S."/>
            <person name="Morgado L.N."/>
            <person name="Niskanen T."/>
            <person name="Noordeloos M.E."/>
            <person name="Ohm R.A."/>
            <person name="Ortiz-Santana B."/>
            <person name="Ovrebo C."/>
            <person name="Racz N."/>
            <person name="Riley R."/>
            <person name="Savchenko A."/>
            <person name="Shiryaev A."/>
            <person name="Soop K."/>
            <person name="Spirin V."/>
            <person name="Szebenyi C."/>
            <person name="Tomsovsky M."/>
            <person name="Tulloss R.E."/>
            <person name="Uehling J."/>
            <person name="Grigoriev I.V."/>
            <person name="Vagvolgyi C."/>
            <person name="Papp T."/>
            <person name="Martin F.M."/>
            <person name="Miettinen O."/>
            <person name="Hibbett D.S."/>
            <person name="Nagy L.G."/>
        </authorList>
    </citation>
    <scope>NUCLEOTIDE SEQUENCE [LARGE SCALE GENOMIC DNA]</scope>
    <source>
        <strain evidence="8 9">FP101781</strain>
    </source>
</reference>
<dbReference type="GO" id="GO:0016020">
    <property type="term" value="C:membrane"/>
    <property type="evidence" value="ECO:0007669"/>
    <property type="project" value="UniProtKB-SubCell"/>
</dbReference>
<dbReference type="OrthoDB" id="3364966at2759"/>
<dbReference type="PANTHER" id="PTHR43220:SF21">
    <property type="entry name" value="TRANSMEMBRANE PROTEIN 41A"/>
    <property type="match status" value="1"/>
</dbReference>
<evidence type="ECO:0000256" key="3">
    <source>
        <dbReference type="ARBA" id="ARBA00022729"/>
    </source>
</evidence>
<keyword evidence="5 6" id="KW-0472">Membrane</keyword>
<proteinExistence type="predicted"/>
<dbReference type="Pfam" id="PF09335">
    <property type="entry name" value="VTT_dom"/>
    <property type="match status" value="1"/>
</dbReference>
<evidence type="ECO:0000256" key="6">
    <source>
        <dbReference type="SAM" id="Phobius"/>
    </source>
</evidence>
<keyword evidence="4 6" id="KW-1133">Transmembrane helix</keyword>
<dbReference type="STRING" id="71717.A0A4Y7TQ11"/>
<dbReference type="Proteomes" id="UP000298030">
    <property type="component" value="Unassembled WGS sequence"/>
</dbReference>
<feature type="transmembrane region" description="Helical" evidence="6">
    <location>
        <begin position="233"/>
        <end position="252"/>
    </location>
</feature>
<keyword evidence="3" id="KW-0732">Signal</keyword>